<keyword evidence="1" id="KW-0732">Signal</keyword>
<feature type="signal peptide" evidence="1">
    <location>
        <begin position="1"/>
        <end position="25"/>
    </location>
</feature>
<reference evidence="2" key="1">
    <citation type="submission" date="2018-01" db="EMBL/GenBank/DDBJ databases">
        <title>An insight into the sialome of Amazonian anophelines.</title>
        <authorList>
            <person name="Ribeiro J.M."/>
            <person name="Scarpassa V."/>
            <person name="Calvo E."/>
        </authorList>
    </citation>
    <scope>NUCLEOTIDE SEQUENCE</scope>
    <source>
        <tissue evidence="2">Salivary glands</tissue>
    </source>
</reference>
<evidence type="ECO:0000256" key="1">
    <source>
        <dbReference type="SAM" id="SignalP"/>
    </source>
</evidence>
<evidence type="ECO:0000313" key="2">
    <source>
        <dbReference type="EMBL" id="MBW48562.1"/>
    </source>
</evidence>
<organism evidence="2">
    <name type="scientific">Anopheles triannulatus</name>
    <dbReference type="NCBI Taxonomy" id="58253"/>
    <lineage>
        <taxon>Eukaryota</taxon>
        <taxon>Metazoa</taxon>
        <taxon>Ecdysozoa</taxon>
        <taxon>Arthropoda</taxon>
        <taxon>Hexapoda</taxon>
        <taxon>Insecta</taxon>
        <taxon>Pterygota</taxon>
        <taxon>Neoptera</taxon>
        <taxon>Endopterygota</taxon>
        <taxon>Diptera</taxon>
        <taxon>Nematocera</taxon>
        <taxon>Culicoidea</taxon>
        <taxon>Culicidae</taxon>
        <taxon>Anophelinae</taxon>
        <taxon>Anopheles</taxon>
    </lineage>
</organism>
<feature type="chain" id="PRO_5014617265" evidence="1">
    <location>
        <begin position="26"/>
        <end position="92"/>
    </location>
</feature>
<dbReference type="AlphaFoldDB" id="A0A2M4B6D0"/>
<name>A0A2M4B6D0_9DIPT</name>
<dbReference type="EMBL" id="GGFK01015241">
    <property type="protein sequence ID" value="MBW48562.1"/>
    <property type="molecule type" value="Transcribed_RNA"/>
</dbReference>
<proteinExistence type="predicted"/>
<protein>
    <submittedName>
        <fullName evidence="2">Putative secreted protein</fullName>
    </submittedName>
</protein>
<accession>A0A2M4B6D0</accession>
<sequence length="92" mass="10498">MRYPFLFLFFCCCWLLPLLILRSQSLIVFQTERAAKYKTNLASVGKQFPNALTPPSIYIRSAPVVPGMVDSCRSRTVSWNSTEGWLPVEPKN</sequence>